<sequence>MHVSPVLKISPVTRGLCWL</sequence>
<dbReference type="Proteomes" id="UP001164746">
    <property type="component" value="Chromosome 17"/>
</dbReference>
<accession>A0ABY7GFU5</accession>
<reference evidence="1" key="1">
    <citation type="submission" date="2022-11" db="EMBL/GenBank/DDBJ databases">
        <title>Centuries of genome instability and evolution in soft-shell clam transmissible cancer (bioRxiv).</title>
        <authorList>
            <person name="Hart S.F.M."/>
            <person name="Yonemitsu M.A."/>
            <person name="Giersch R.M."/>
            <person name="Beal B.F."/>
            <person name="Arriagada G."/>
            <person name="Davis B.W."/>
            <person name="Ostrander E.A."/>
            <person name="Goff S.P."/>
            <person name="Metzger M.J."/>
        </authorList>
    </citation>
    <scope>NUCLEOTIDE SEQUENCE</scope>
    <source>
        <strain evidence="1">MELC-2E11</strain>
        <tissue evidence="1">Siphon/mantle</tissue>
    </source>
</reference>
<evidence type="ECO:0000313" key="2">
    <source>
        <dbReference type="Proteomes" id="UP001164746"/>
    </source>
</evidence>
<gene>
    <name evidence="1" type="ORF">MAR_034513</name>
</gene>
<name>A0ABY7GFU5_MYAAR</name>
<organism evidence="1 2">
    <name type="scientific">Mya arenaria</name>
    <name type="common">Soft-shell clam</name>
    <dbReference type="NCBI Taxonomy" id="6604"/>
    <lineage>
        <taxon>Eukaryota</taxon>
        <taxon>Metazoa</taxon>
        <taxon>Spiralia</taxon>
        <taxon>Lophotrochozoa</taxon>
        <taxon>Mollusca</taxon>
        <taxon>Bivalvia</taxon>
        <taxon>Autobranchia</taxon>
        <taxon>Heteroconchia</taxon>
        <taxon>Euheterodonta</taxon>
        <taxon>Imparidentia</taxon>
        <taxon>Neoheterodontei</taxon>
        <taxon>Myida</taxon>
        <taxon>Myoidea</taxon>
        <taxon>Myidae</taxon>
        <taxon>Mya</taxon>
    </lineage>
</organism>
<protein>
    <submittedName>
        <fullName evidence="1">Uncharacterized protein</fullName>
    </submittedName>
</protein>
<proteinExistence type="predicted"/>
<keyword evidence="2" id="KW-1185">Reference proteome</keyword>
<evidence type="ECO:0000313" key="1">
    <source>
        <dbReference type="EMBL" id="WAR31971.1"/>
    </source>
</evidence>
<dbReference type="EMBL" id="CP111028">
    <property type="protein sequence ID" value="WAR31971.1"/>
    <property type="molecule type" value="Genomic_DNA"/>
</dbReference>